<sequence>MAVPQGRIIAAAKNRGRGSEGKTKKTKGKFSEKAIVGFSSIGANLVIWWRVALPSCDWY</sequence>
<evidence type="ECO:0000313" key="2">
    <source>
        <dbReference type="EMBL" id="PIS31571.1"/>
    </source>
</evidence>
<dbReference type="AlphaFoldDB" id="A0A2H0Y285"/>
<gene>
    <name evidence="2" type="ORF">COT42_00820</name>
</gene>
<keyword evidence="1" id="KW-1133">Transmembrane helix</keyword>
<keyword evidence="1" id="KW-0812">Transmembrane</keyword>
<organism evidence="2 3">
    <name type="scientific">Candidatus Saganbacteria bacterium CG08_land_8_20_14_0_20_45_16</name>
    <dbReference type="NCBI Taxonomy" id="2014293"/>
    <lineage>
        <taxon>Bacteria</taxon>
        <taxon>Bacillati</taxon>
        <taxon>Saganbacteria</taxon>
    </lineage>
</organism>
<proteinExistence type="predicted"/>
<accession>A0A2H0Y285</accession>
<evidence type="ECO:0000313" key="3">
    <source>
        <dbReference type="Proteomes" id="UP000231343"/>
    </source>
</evidence>
<dbReference type="Proteomes" id="UP000231343">
    <property type="component" value="Unassembled WGS sequence"/>
</dbReference>
<evidence type="ECO:0000256" key="1">
    <source>
        <dbReference type="SAM" id="Phobius"/>
    </source>
</evidence>
<dbReference type="EMBL" id="PEYM01000009">
    <property type="protein sequence ID" value="PIS31571.1"/>
    <property type="molecule type" value="Genomic_DNA"/>
</dbReference>
<reference evidence="2 3" key="1">
    <citation type="submission" date="2017-09" db="EMBL/GenBank/DDBJ databases">
        <title>Depth-based differentiation of microbial function through sediment-hosted aquifers and enrichment of novel symbionts in the deep terrestrial subsurface.</title>
        <authorList>
            <person name="Probst A.J."/>
            <person name="Ladd B."/>
            <person name="Jarett J.K."/>
            <person name="Geller-Mcgrath D.E."/>
            <person name="Sieber C.M."/>
            <person name="Emerson J.B."/>
            <person name="Anantharaman K."/>
            <person name="Thomas B.C."/>
            <person name="Malmstrom R."/>
            <person name="Stieglmeier M."/>
            <person name="Klingl A."/>
            <person name="Woyke T."/>
            <person name="Ryan C.M."/>
            <person name="Banfield J.F."/>
        </authorList>
    </citation>
    <scope>NUCLEOTIDE SEQUENCE [LARGE SCALE GENOMIC DNA]</scope>
    <source>
        <strain evidence="2">CG08_land_8_20_14_0_20_45_16</strain>
    </source>
</reference>
<name>A0A2H0Y285_UNCSA</name>
<feature type="transmembrane region" description="Helical" evidence="1">
    <location>
        <begin position="34"/>
        <end position="51"/>
    </location>
</feature>
<protein>
    <submittedName>
        <fullName evidence="2">Uncharacterized protein</fullName>
    </submittedName>
</protein>
<comment type="caution">
    <text evidence="2">The sequence shown here is derived from an EMBL/GenBank/DDBJ whole genome shotgun (WGS) entry which is preliminary data.</text>
</comment>
<keyword evidence="1" id="KW-0472">Membrane</keyword>